<keyword evidence="2" id="KW-0479">Metal-binding</keyword>
<gene>
    <name evidence="6" type="ORF">D4A35_18085</name>
</gene>
<evidence type="ECO:0000256" key="4">
    <source>
        <dbReference type="ARBA" id="ARBA00023014"/>
    </source>
</evidence>
<dbReference type="Gene3D" id="3.20.20.70">
    <property type="entry name" value="Aldolase class I"/>
    <property type="match status" value="1"/>
</dbReference>
<keyword evidence="3" id="KW-0408">Iron</keyword>
<dbReference type="GO" id="GO:0003824">
    <property type="term" value="F:catalytic activity"/>
    <property type="evidence" value="ECO:0007669"/>
    <property type="project" value="InterPro"/>
</dbReference>
<protein>
    <submittedName>
        <fullName evidence="6">SPASM domain-containing protein</fullName>
    </submittedName>
</protein>
<dbReference type="RefSeq" id="WP_150887758.1">
    <property type="nucleotide sequence ID" value="NZ_CM017269.1"/>
</dbReference>
<evidence type="ECO:0000256" key="3">
    <source>
        <dbReference type="ARBA" id="ARBA00023004"/>
    </source>
</evidence>
<dbReference type="EMBL" id="CP032455">
    <property type="protein sequence ID" value="QEZ70845.1"/>
    <property type="molecule type" value="Genomic_DNA"/>
</dbReference>
<dbReference type="NCBIfam" id="TIGR04085">
    <property type="entry name" value="rSAM_more_4Fe4S"/>
    <property type="match status" value="1"/>
</dbReference>
<organism evidence="6 7">
    <name type="scientific">Paraclostridium bifermentans</name>
    <name type="common">Clostridium bifermentans</name>
    <dbReference type="NCBI Taxonomy" id="1490"/>
    <lineage>
        <taxon>Bacteria</taxon>
        <taxon>Bacillati</taxon>
        <taxon>Bacillota</taxon>
        <taxon>Clostridia</taxon>
        <taxon>Peptostreptococcales</taxon>
        <taxon>Peptostreptococcaceae</taxon>
        <taxon>Paraclostridium</taxon>
    </lineage>
</organism>
<dbReference type="Pfam" id="PF04055">
    <property type="entry name" value="Radical_SAM"/>
    <property type="match status" value="1"/>
</dbReference>
<dbReference type="Proteomes" id="UP000326961">
    <property type="component" value="Plasmid pPbmMP"/>
</dbReference>
<evidence type="ECO:0000313" key="6">
    <source>
        <dbReference type="EMBL" id="QEZ70845.1"/>
    </source>
</evidence>
<feature type="domain" description="Radical SAM core" evidence="5">
    <location>
        <begin position="119"/>
        <end position="228"/>
    </location>
</feature>
<dbReference type="InterPro" id="IPR007197">
    <property type="entry name" value="rSAM"/>
</dbReference>
<dbReference type="InterPro" id="IPR023885">
    <property type="entry name" value="4Fe4S-binding_SPASM_dom"/>
</dbReference>
<keyword evidence="6" id="KW-0614">Plasmid</keyword>
<dbReference type="InterPro" id="IPR058240">
    <property type="entry name" value="rSAM_sf"/>
</dbReference>
<dbReference type="PANTHER" id="PTHR11228">
    <property type="entry name" value="RADICAL SAM DOMAIN PROTEIN"/>
    <property type="match status" value="1"/>
</dbReference>
<accession>A0A5P3XKK8</accession>
<dbReference type="InterPro" id="IPR050377">
    <property type="entry name" value="Radical_SAM_PqqE_MftC-like"/>
</dbReference>
<evidence type="ECO:0000259" key="5">
    <source>
        <dbReference type="Pfam" id="PF04055"/>
    </source>
</evidence>
<reference evidence="6 7" key="1">
    <citation type="submission" date="2018-09" db="EMBL/GenBank/DDBJ databases">
        <title>A clostridial neurotoxin that targets Anopheles mosquitoes.</title>
        <authorList>
            <person name="Contreras E."/>
            <person name="Masuyer G."/>
            <person name="Qureshi N."/>
            <person name="Chawla S."/>
            <person name="Lim H.L."/>
            <person name="Chen J."/>
            <person name="Stenmark P."/>
            <person name="Gill S."/>
        </authorList>
    </citation>
    <scope>NUCLEOTIDE SEQUENCE [LARGE SCALE GENOMIC DNA]</scope>
    <source>
        <strain evidence="6 7">Cbm</strain>
        <plasmid evidence="7">ppbmmp</plasmid>
    </source>
</reference>
<dbReference type="InterPro" id="IPR013785">
    <property type="entry name" value="Aldolase_TIM"/>
</dbReference>
<evidence type="ECO:0000256" key="2">
    <source>
        <dbReference type="ARBA" id="ARBA00022723"/>
    </source>
</evidence>
<dbReference type="GO" id="GO:0051536">
    <property type="term" value="F:iron-sulfur cluster binding"/>
    <property type="evidence" value="ECO:0007669"/>
    <property type="project" value="UniProtKB-KW"/>
</dbReference>
<dbReference type="PANTHER" id="PTHR11228:SF7">
    <property type="entry name" value="PQQA PEPTIDE CYCLASE"/>
    <property type="match status" value="1"/>
</dbReference>
<geneLocation type="plasmid" evidence="7">
    <name>ppbmmp</name>
</geneLocation>
<keyword evidence="1" id="KW-0949">S-adenosyl-L-methionine</keyword>
<dbReference type="SFLD" id="SFLDS00029">
    <property type="entry name" value="Radical_SAM"/>
    <property type="match status" value="1"/>
</dbReference>
<sequence>MKKYFRLFEECILVDGKDKQCAVYNILTGDVFTFNRKESSVIILCEKKLSTEDILDKIDITKKELSELFSRLIENDIGFYNDSPVYIEKMFMDSSWLENTFLKEHPTVNRAFVILEGECNNECYFCNNEYIRKKSCFGCFKVENQVEKISIEEYQGIFKKLKQLGTKEIYITGGDFFKNFNKNIEILKFANELNFERISVFVGGNRKINKDQLKVLQDNKIHLFLQIEIEDEHSLEQNNLLFNEIKEREYSLLLLFKDHTNVDFNNYIINRSKELFLPLQIFVDYIIRKDQLNLEDRKVLHSLEKTSLLGYSTKINYNPCMYGTLTITSDGNIAVCPRLLDNPLGTINDFESALAREKRDEYWRLNKDKVEKCNLCNLRYVCDDCRFIEYELSGNILDTHSCPMEESCVHI</sequence>
<evidence type="ECO:0000313" key="7">
    <source>
        <dbReference type="Proteomes" id="UP000326961"/>
    </source>
</evidence>
<proteinExistence type="predicted"/>
<dbReference type="GO" id="GO:0046872">
    <property type="term" value="F:metal ion binding"/>
    <property type="evidence" value="ECO:0007669"/>
    <property type="project" value="UniProtKB-KW"/>
</dbReference>
<dbReference type="SUPFAM" id="SSF102114">
    <property type="entry name" value="Radical SAM enzymes"/>
    <property type="match status" value="1"/>
</dbReference>
<evidence type="ECO:0000256" key="1">
    <source>
        <dbReference type="ARBA" id="ARBA00022691"/>
    </source>
</evidence>
<dbReference type="AlphaFoldDB" id="A0A5P3XKK8"/>
<name>A0A5P3XKK8_PARBF</name>
<keyword evidence="4" id="KW-0411">Iron-sulfur</keyword>